<dbReference type="Gene3D" id="3.40.50.150">
    <property type="entry name" value="Vaccinia Virus protein VP39"/>
    <property type="match status" value="1"/>
</dbReference>
<dbReference type="OrthoDB" id="9804312at2"/>
<dbReference type="Proteomes" id="UP000004931">
    <property type="component" value="Unassembled WGS sequence"/>
</dbReference>
<comment type="caution">
    <text evidence="2">The sequence shown here is derived from an EMBL/GenBank/DDBJ whole genome shotgun (WGS) entry which is preliminary data.</text>
</comment>
<dbReference type="AlphaFoldDB" id="A0Y995"/>
<proteinExistence type="predicted"/>
<dbReference type="eggNOG" id="COG2227">
    <property type="taxonomic scope" value="Bacteria"/>
</dbReference>
<accession>A0Y995</accession>
<evidence type="ECO:0000313" key="2">
    <source>
        <dbReference type="EMBL" id="EAW32699.1"/>
    </source>
</evidence>
<dbReference type="STRING" id="247633.GP2143_15626"/>
<dbReference type="EMBL" id="AAVT01000001">
    <property type="protein sequence ID" value="EAW32699.1"/>
    <property type="molecule type" value="Genomic_DNA"/>
</dbReference>
<dbReference type="Pfam" id="PF13649">
    <property type="entry name" value="Methyltransf_25"/>
    <property type="match status" value="1"/>
</dbReference>
<sequence>MTMSPVQKKWDQRYQHSNDPGNPCWLLQNHSYLLPTTGRSLDLACGLGANALFLAAQGLESHAWDCSSVALKKLTLFATRQQFSITTQHREIEQHPPEENSFDIIVVSQFLYRPIMPALIDALLPGGLLFYQTFNQEKLSKKGPSNPDFLLANNELLNLLSPLEVVFYREDRMIGRLDQGLRDFSYFIGRKPF</sequence>
<gene>
    <name evidence="2" type="ORF">GP2143_15626</name>
</gene>
<dbReference type="InterPro" id="IPR029063">
    <property type="entry name" value="SAM-dependent_MTases_sf"/>
</dbReference>
<evidence type="ECO:0000259" key="1">
    <source>
        <dbReference type="Pfam" id="PF13649"/>
    </source>
</evidence>
<organism evidence="2 3">
    <name type="scientific">marine gamma proteobacterium HTCC2143</name>
    <dbReference type="NCBI Taxonomy" id="247633"/>
    <lineage>
        <taxon>Bacteria</taxon>
        <taxon>Pseudomonadati</taxon>
        <taxon>Pseudomonadota</taxon>
        <taxon>Gammaproteobacteria</taxon>
        <taxon>Cellvibrionales</taxon>
        <taxon>Spongiibacteraceae</taxon>
        <taxon>BD1-7 clade</taxon>
    </lineage>
</organism>
<feature type="domain" description="Methyltransferase" evidence="1">
    <location>
        <begin position="41"/>
        <end position="112"/>
    </location>
</feature>
<keyword evidence="3" id="KW-1185">Reference proteome</keyword>
<dbReference type="InterPro" id="IPR041698">
    <property type="entry name" value="Methyltransf_25"/>
</dbReference>
<evidence type="ECO:0000313" key="3">
    <source>
        <dbReference type="Proteomes" id="UP000004931"/>
    </source>
</evidence>
<dbReference type="SUPFAM" id="SSF53335">
    <property type="entry name" value="S-adenosyl-L-methionine-dependent methyltransferases"/>
    <property type="match status" value="1"/>
</dbReference>
<reference evidence="2 3" key="1">
    <citation type="journal article" date="2010" name="J. Bacteriol.">
        <title>Genome sequence of the oligotrophic marine Gammaproteobacterium HTCC2143, isolated from the Oregon Coast.</title>
        <authorList>
            <person name="Oh H.M."/>
            <person name="Kang I."/>
            <person name="Ferriera S."/>
            <person name="Giovannoni S.J."/>
            <person name="Cho J.C."/>
        </authorList>
    </citation>
    <scope>NUCLEOTIDE SEQUENCE [LARGE SCALE GENOMIC DNA]</scope>
    <source>
        <strain evidence="2 3">HTCC2143</strain>
    </source>
</reference>
<dbReference type="CDD" id="cd02440">
    <property type="entry name" value="AdoMet_MTases"/>
    <property type="match status" value="1"/>
</dbReference>
<protein>
    <recommendedName>
        <fullName evidence="1">Methyltransferase domain-containing protein</fullName>
    </recommendedName>
</protein>
<name>A0Y995_9GAMM</name>